<evidence type="ECO:0000313" key="2">
    <source>
        <dbReference type="EMBL" id="HGW92815.1"/>
    </source>
</evidence>
<name>A0A832H545_9CYAN</name>
<protein>
    <submittedName>
        <fullName evidence="2">XRE family transcriptional regulator</fullName>
    </submittedName>
</protein>
<sequence>MNNGSVKMVKNRHDSQFMNFLLERGKTPEQLASALGKTERAVYYWFSGDREPRFTIKEVQTLCEFLGCSVHEIPTDFGPQKQSAEAN</sequence>
<accession>A0A832H545</accession>
<dbReference type="InterPro" id="IPR001387">
    <property type="entry name" value="Cro/C1-type_HTH"/>
</dbReference>
<dbReference type="Pfam" id="PF01381">
    <property type="entry name" value="HTH_3"/>
    <property type="match status" value="1"/>
</dbReference>
<dbReference type="SUPFAM" id="SSF47413">
    <property type="entry name" value="lambda repressor-like DNA-binding domains"/>
    <property type="match status" value="1"/>
</dbReference>
<comment type="caution">
    <text evidence="2">The sequence shown here is derived from an EMBL/GenBank/DDBJ whole genome shotgun (WGS) entry which is preliminary data.</text>
</comment>
<dbReference type="SMART" id="SM00530">
    <property type="entry name" value="HTH_XRE"/>
    <property type="match status" value="1"/>
</dbReference>
<dbReference type="Gene3D" id="1.10.260.40">
    <property type="entry name" value="lambda repressor-like DNA-binding domains"/>
    <property type="match status" value="1"/>
</dbReference>
<dbReference type="AlphaFoldDB" id="A0A832H545"/>
<dbReference type="PROSITE" id="PS50943">
    <property type="entry name" value="HTH_CROC1"/>
    <property type="match status" value="1"/>
</dbReference>
<gene>
    <name evidence="2" type="ORF">ENR47_00820</name>
</gene>
<reference evidence="2" key="1">
    <citation type="journal article" date="2020" name="mSystems">
        <title>Genome- and Community-Level Interaction Insights into Carbon Utilization and Element Cycling Functions of Hydrothermarchaeota in Hydrothermal Sediment.</title>
        <authorList>
            <person name="Zhou Z."/>
            <person name="Liu Y."/>
            <person name="Xu W."/>
            <person name="Pan J."/>
            <person name="Luo Z.H."/>
            <person name="Li M."/>
        </authorList>
    </citation>
    <scope>NUCLEOTIDE SEQUENCE [LARGE SCALE GENOMIC DNA]</scope>
    <source>
        <strain evidence="2">SpSt-402</strain>
    </source>
</reference>
<dbReference type="CDD" id="cd00093">
    <property type="entry name" value="HTH_XRE"/>
    <property type="match status" value="1"/>
</dbReference>
<dbReference type="InterPro" id="IPR010982">
    <property type="entry name" value="Lambda_DNA-bd_dom_sf"/>
</dbReference>
<dbReference type="EMBL" id="DSRD01000052">
    <property type="protein sequence ID" value="HGW92815.1"/>
    <property type="molecule type" value="Genomic_DNA"/>
</dbReference>
<feature type="domain" description="HTH cro/C1-type" evidence="1">
    <location>
        <begin position="23"/>
        <end position="73"/>
    </location>
</feature>
<proteinExistence type="predicted"/>
<dbReference type="GO" id="GO:0003677">
    <property type="term" value="F:DNA binding"/>
    <property type="evidence" value="ECO:0007669"/>
    <property type="project" value="InterPro"/>
</dbReference>
<evidence type="ECO:0000259" key="1">
    <source>
        <dbReference type="PROSITE" id="PS50943"/>
    </source>
</evidence>
<organism evidence="2">
    <name type="scientific">Oscillatoriales cyanobacterium SpSt-402</name>
    <dbReference type="NCBI Taxonomy" id="2282168"/>
    <lineage>
        <taxon>Bacteria</taxon>
        <taxon>Bacillati</taxon>
        <taxon>Cyanobacteriota</taxon>
        <taxon>Cyanophyceae</taxon>
        <taxon>Oscillatoriophycideae</taxon>
        <taxon>Oscillatoriales</taxon>
    </lineage>
</organism>